<accession>A0A1X0RNZ2</accession>
<reference evidence="1 2" key="1">
    <citation type="journal article" date="2016" name="Proc. Natl. Acad. Sci. U.S.A.">
        <title>Lipid metabolic changes in an early divergent fungus govern the establishment of a mutualistic symbiosis with endobacteria.</title>
        <authorList>
            <person name="Lastovetsky O.A."/>
            <person name="Gaspar M.L."/>
            <person name="Mondo S.J."/>
            <person name="LaButti K.M."/>
            <person name="Sandor L."/>
            <person name="Grigoriev I.V."/>
            <person name="Henry S.A."/>
            <person name="Pawlowska T.E."/>
        </authorList>
    </citation>
    <scope>NUCLEOTIDE SEQUENCE [LARGE SCALE GENOMIC DNA]</scope>
    <source>
        <strain evidence="1 2">ATCC 11559</strain>
    </source>
</reference>
<dbReference type="AlphaFoldDB" id="A0A1X0RNZ2"/>
<proteinExistence type="predicted"/>
<sequence length="107" mass="12530">RNIGYHLLQSKIPCRNNLYRILPQPFPDDACAFCGELILLIILYRVAFKKQPLWLTIWYRYFPPSFVTYDSFRTIFYFSFSFKPFTGSSPGPSVIIGAILIISWQSH</sequence>
<feature type="non-terminal residue" evidence="1">
    <location>
        <position position="1"/>
    </location>
</feature>
<organism evidence="1 2">
    <name type="scientific">Rhizopus microsporus</name>
    <dbReference type="NCBI Taxonomy" id="58291"/>
    <lineage>
        <taxon>Eukaryota</taxon>
        <taxon>Fungi</taxon>
        <taxon>Fungi incertae sedis</taxon>
        <taxon>Mucoromycota</taxon>
        <taxon>Mucoromycotina</taxon>
        <taxon>Mucoromycetes</taxon>
        <taxon>Mucorales</taxon>
        <taxon>Mucorineae</taxon>
        <taxon>Rhizopodaceae</taxon>
        <taxon>Rhizopus</taxon>
    </lineage>
</organism>
<dbReference type="EMBL" id="KV921512">
    <property type="protein sequence ID" value="ORE13765.1"/>
    <property type="molecule type" value="Genomic_DNA"/>
</dbReference>
<gene>
    <name evidence="1" type="ORF">BCV71DRAFT_188569</name>
</gene>
<evidence type="ECO:0000313" key="2">
    <source>
        <dbReference type="Proteomes" id="UP000242381"/>
    </source>
</evidence>
<name>A0A1X0RNZ2_RHIZD</name>
<dbReference type="Proteomes" id="UP000242381">
    <property type="component" value="Unassembled WGS sequence"/>
</dbReference>
<protein>
    <submittedName>
        <fullName evidence="1">Uncharacterized protein</fullName>
    </submittedName>
</protein>
<evidence type="ECO:0000313" key="1">
    <source>
        <dbReference type="EMBL" id="ORE13765.1"/>
    </source>
</evidence>